<keyword evidence="2" id="KW-1185">Reference proteome</keyword>
<dbReference type="SUPFAM" id="SSF54523">
    <property type="entry name" value="Pili subunits"/>
    <property type="match status" value="1"/>
</dbReference>
<dbReference type="InterPro" id="IPR012902">
    <property type="entry name" value="N_methyl_site"/>
</dbReference>
<accession>A0ABV6SLN3</accession>
<dbReference type="Pfam" id="PF07963">
    <property type="entry name" value="N_methyl"/>
    <property type="match status" value="1"/>
</dbReference>
<gene>
    <name evidence="1" type="ORF">ACFFGX_13065</name>
</gene>
<reference evidence="1 2" key="1">
    <citation type="submission" date="2024-09" db="EMBL/GenBank/DDBJ databases">
        <authorList>
            <person name="Sun Q."/>
            <person name="Mori K."/>
        </authorList>
    </citation>
    <scope>NUCLEOTIDE SEQUENCE [LARGE SCALE GENOMIC DNA]</scope>
    <source>
        <strain evidence="1 2">NCAIM B.01794</strain>
    </source>
</reference>
<dbReference type="Gene3D" id="3.30.700.10">
    <property type="entry name" value="Glycoprotein, Type 4 Pilin"/>
    <property type="match status" value="1"/>
</dbReference>
<evidence type="ECO:0000313" key="2">
    <source>
        <dbReference type="Proteomes" id="UP001589891"/>
    </source>
</evidence>
<comment type="caution">
    <text evidence="1">The sequence shown here is derived from an EMBL/GenBank/DDBJ whole genome shotgun (WGS) entry which is preliminary data.</text>
</comment>
<dbReference type="NCBIfam" id="TIGR02532">
    <property type="entry name" value="IV_pilin_GFxxxE"/>
    <property type="match status" value="1"/>
</dbReference>
<proteinExistence type="predicted"/>
<sequence length="123" mass="13594">MRPQRAFTLLELLVVLSLIGLVAGIVAPRFVDMGDKLTLKNQLLEVRRQINGLPLLALRDGSTLRIDEQGAPVQLPSAWRATANPPILYQGNGACLGGQLEIWQGDDHRYSIHLPPPFCQWSS</sequence>
<name>A0ABV6SLN3_AZOPA</name>
<evidence type="ECO:0000313" key="1">
    <source>
        <dbReference type="EMBL" id="MFC0710437.1"/>
    </source>
</evidence>
<dbReference type="InterPro" id="IPR045584">
    <property type="entry name" value="Pilin-like"/>
</dbReference>
<protein>
    <submittedName>
        <fullName evidence="1">Prepilin-type N-terminal cleavage/methylation domain-containing protein</fullName>
    </submittedName>
</protein>
<dbReference type="Proteomes" id="UP001589891">
    <property type="component" value="Unassembled WGS sequence"/>
</dbReference>
<dbReference type="RefSeq" id="WP_376946477.1">
    <property type="nucleotide sequence ID" value="NZ_CP171449.1"/>
</dbReference>
<dbReference type="EMBL" id="JBHLSS010000080">
    <property type="protein sequence ID" value="MFC0710437.1"/>
    <property type="molecule type" value="Genomic_DNA"/>
</dbReference>
<organism evidence="1 2">
    <name type="scientific">Azorhizophilus paspali</name>
    <name type="common">Azotobacter paspali</name>
    <dbReference type="NCBI Taxonomy" id="69963"/>
    <lineage>
        <taxon>Bacteria</taxon>
        <taxon>Pseudomonadati</taxon>
        <taxon>Pseudomonadota</taxon>
        <taxon>Gammaproteobacteria</taxon>
        <taxon>Pseudomonadales</taxon>
        <taxon>Pseudomonadaceae</taxon>
        <taxon>Azorhizophilus</taxon>
    </lineage>
</organism>